<protein>
    <recommendedName>
        <fullName evidence="4">YtzI protein</fullName>
    </recommendedName>
</protein>
<keyword evidence="1" id="KW-1133">Transmembrane helix</keyword>
<gene>
    <name evidence="2" type="ORF">HUW50_11720</name>
</gene>
<keyword evidence="3" id="KW-1185">Reference proteome</keyword>
<name>A0ABX6S3Q5_9BACI</name>
<evidence type="ECO:0000256" key="1">
    <source>
        <dbReference type="SAM" id="Phobius"/>
    </source>
</evidence>
<accession>A0ABX6S3Q5</accession>
<evidence type="ECO:0000313" key="2">
    <source>
        <dbReference type="EMBL" id="QNF28086.1"/>
    </source>
</evidence>
<sequence>MLNWWLATISLGGFLVISIGLVLYTLKSSVSSDDAYRVDPIPNDDSENK</sequence>
<dbReference type="EMBL" id="CP055263">
    <property type="protein sequence ID" value="QNF28086.1"/>
    <property type="molecule type" value="Genomic_DNA"/>
</dbReference>
<keyword evidence="1" id="KW-0812">Transmembrane</keyword>
<organism evidence="2 3">
    <name type="scientific">Metabacillus elymi</name>
    <dbReference type="NCBI Taxonomy" id="2745198"/>
    <lineage>
        <taxon>Bacteria</taxon>
        <taxon>Bacillati</taxon>
        <taxon>Bacillota</taxon>
        <taxon>Bacilli</taxon>
        <taxon>Bacillales</taxon>
        <taxon>Bacillaceae</taxon>
        <taxon>Metabacillus</taxon>
    </lineage>
</organism>
<feature type="transmembrane region" description="Helical" evidence="1">
    <location>
        <begin position="6"/>
        <end position="26"/>
    </location>
</feature>
<proteinExistence type="predicted"/>
<dbReference type="Proteomes" id="UP000515490">
    <property type="component" value="Chromosome"/>
</dbReference>
<evidence type="ECO:0000313" key="3">
    <source>
        <dbReference type="Proteomes" id="UP000515490"/>
    </source>
</evidence>
<dbReference type="RefSeq" id="WP_157094307.1">
    <property type="nucleotide sequence ID" value="NZ_CP055263.1"/>
</dbReference>
<evidence type="ECO:0008006" key="4">
    <source>
        <dbReference type="Google" id="ProtNLM"/>
    </source>
</evidence>
<keyword evidence="1" id="KW-0472">Membrane</keyword>
<reference evidence="2 3" key="1">
    <citation type="submission" date="2020-06" db="EMBL/GenBank/DDBJ databases">
        <title>Metabacillus dokdonensis sp. nov., isolated from the rhizosphere of Elymus tsukushiensis, a plant native to the Dokdo Islands, Republic of Korea.</title>
        <authorList>
            <person name="Lee S.Y."/>
            <person name="Hwang Y.J."/>
            <person name="Son J.S."/>
            <person name="Ghim S.Y."/>
        </authorList>
    </citation>
    <scope>NUCLEOTIDE SEQUENCE [LARGE SCALE GENOMIC DNA]</scope>
    <source>
        <strain evidence="2 3">KUDC1714</strain>
    </source>
</reference>